<dbReference type="Proteomes" id="UP000191285">
    <property type="component" value="Unassembled WGS sequence"/>
</dbReference>
<dbReference type="PANTHER" id="PTHR36847">
    <property type="entry name" value="AMIDOLIGASE ENZYME"/>
    <property type="match status" value="1"/>
</dbReference>
<dbReference type="InterPro" id="IPR022025">
    <property type="entry name" value="Amidoligase_2"/>
</dbReference>
<evidence type="ECO:0000313" key="1">
    <source>
        <dbReference type="EMBL" id="OQE32225.1"/>
    </source>
</evidence>
<name>A0A1V6U0X9_9EURO</name>
<gene>
    <name evidence="1" type="ORF">PENSTE_c001G02090</name>
</gene>
<dbReference type="EMBL" id="MLKD01000001">
    <property type="protein sequence ID" value="OQE32225.1"/>
    <property type="molecule type" value="Genomic_DNA"/>
</dbReference>
<sequence length="324" mass="36791">MPRTSIPAKKATKPVAGAPSYPNGSFGIGIEMEFLLSPLAKCSAKTMRDFSRHVAASYNAYLERMASGKHPKMHNAISEAYNGPKFTEWSLDCDSTIEMPTKKSAPWGLESISPIFRVHEKSAWRSHLEIFWRFIETDYNVSVNASCGTHVHLSRVGGYSLTDLKKICQCVIHFETAFEALVPENRLGNEYARSNWLDNTNFAYKNLSRRQTIERIEDTSTINELVLLMNPNENKFFGWNFLYLLNNPNRTIEFRRGSGCTSAQQAFVWIEIAMSFIEAAVQLKSRKHLERMPGTVGGLKSFIKAANLTYNVPGLYNFRYLSLF</sequence>
<organism evidence="1 2">
    <name type="scientific">Penicillium steckii</name>
    <dbReference type="NCBI Taxonomy" id="303698"/>
    <lineage>
        <taxon>Eukaryota</taxon>
        <taxon>Fungi</taxon>
        <taxon>Dikarya</taxon>
        <taxon>Ascomycota</taxon>
        <taxon>Pezizomycotina</taxon>
        <taxon>Eurotiomycetes</taxon>
        <taxon>Eurotiomycetidae</taxon>
        <taxon>Eurotiales</taxon>
        <taxon>Aspergillaceae</taxon>
        <taxon>Penicillium</taxon>
    </lineage>
</organism>
<proteinExistence type="predicted"/>
<evidence type="ECO:0008006" key="3">
    <source>
        <dbReference type="Google" id="ProtNLM"/>
    </source>
</evidence>
<evidence type="ECO:0000313" key="2">
    <source>
        <dbReference type="Proteomes" id="UP000191285"/>
    </source>
</evidence>
<comment type="caution">
    <text evidence="1">The sequence shown here is derived from an EMBL/GenBank/DDBJ whole genome shotgun (WGS) entry which is preliminary data.</text>
</comment>
<dbReference type="OrthoDB" id="5291055at2759"/>
<dbReference type="AlphaFoldDB" id="A0A1V6U0X9"/>
<keyword evidence="2" id="KW-1185">Reference proteome</keyword>
<accession>A0A1V6U0X9</accession>
<dbReference type="PANTHER" id="PTHR36847:SF1">
    <property type="entry name" value="AMIDOLIGASE ENZYME"/>
    <property type="match status" value="1"/>
</dbReference>
<reference evidence="2" key="1">
    <citation type="journal article" date="2017" name="Nat. Microbiol.">
        <title>Global analysis of biosynthetic gene clusters reveals vast potential of secondary metabolite production in Penicillium species.</title>
        <authorList>
            <person name="Nielsen J.C."/>
            <person name="Grijseels S."/>
            <person name="Prigent S."/>
            <person name="Ji B."/>
            <person name="Dainat J."/>
            <person name="Nielsen K.F."/>
            <person name="Frisvad J.C."/>
            <person name="Workman M."/>
            <person name="Nielsen J."/>
        </authorList>
    </citation>
    <scope>NUCLEOTIDE SEQUENCE [LARGE SCALE GENOMIC DNA]</scope>
    <source>
        <strain evidence="2">IBT 24891</strain>
    </source>
</reference>
<protein>
    <recommendedName>
        <fullName evidence="3">Amidoligase enzyme</fullName>
    </recommendedName>
</protein>
<dbReference type="STRING" id="303698.A0A1V6U0X9"/>
<dbReference type="Pfam" id="PF12224">
    <property type="entry name" value="Amidoligase_2"/>
    <property type="match status" value="1"/>
</dbReference>